<comment type="caution">
    <text evidence="1">The sequence shown here is derived from an EMBL/GenBank/DDBJ whole genome shotgun (WGS) entry which is preliminary data.</text>
</comment>
<dbReference type="Proteomes" id="UP000828390">
    <property type="component" value="Unassembled WGS sequence"/>
</dbReference>
<protein>
    <submittedName>
        <fullName evidence="1">Uncharacterized protein</fullName>
    </submittedName>
</protein>
<keyword evidence="2" id="KW-1185">Reference proteome</keyword>
<evidence type="ECO:0000313" key="2">
    <source>
        <dbReference type="Proteomes" id="UP000828390"/>
    </source>
</evidence>
<sequence>MFQTLGEEYSSRPVEVSTNSTISVTEQVVWTFDPYRVTKVSSRVDTHLPIGCSVLSVFQSLESVKKTIPKQGELWKVPKDFSEPKLQECARSY</sequence>
<reference evidence="1" key="2">
    <citation type="submission" date="2020-11" db="EMBL/GenBank/DDBJ databases">
        <authorList>
            <person name="McCartney M.A."/>
            <person name="Auch B."/>
            <person name="Kono T."/>
            <person name="Mallez S."/>
            <person name="Becker A."/>
            <person name="Gohl D.M."/>
            <person name="Silverstein K.A.T."/>
            <person name="Koren S."/>
            <person name="Bechman K.B."/>
            <person name="Herman A."/>
            <person name="Abrahante J.E."/>
            <person name="Garbe J."/>
        </authorList>
    </citation>
    <scope>NUCLEOTIDE SEQUENCE</scope>
    <source>
        <strain evidence="1">Duluth1</strain>
        <tissue evidence="1">Whole animal</tissue>
    </source>
</reference>
<name>A0A9D4NLX1_DREPO</name>
<evidence type="ECO:0000313" key="1">
    <source>
        <dbReference type="EMBL" id="KAH3896755.1"/>
    </source>
</evidence>
<reference evidence="1" key="1">
    <citation type="journal article" date="2019" name="bioRxiv">
        <title>The Genome of the Zebra Mussel, Dreissena polymorpha: A Resource for Invasive Species Research.</title>
        <authorList>
            <person name="McCartney M.A."/>
            <person name="Auch B."/>
            <person name="Kono T."/>
            <person name="Mallez S."/>
            <person name="Zhang Y."/>
            <person name="Obille A."/>
            <person name="Becker A."/>
            <person name="Abrahante J.E."/>
            <person name="Garbe J."/>
            <person name="Badalamenti J.P."/>
            <person name="Herman A."/>
            <person name="Mangelson H."/>
            <person name="Liachko I."/>
            <person name="Sullivan S."/>
            <person name="Sone E.D."/>
            <person name="Koren S."/>
            <person name="Silverstein K.A.T."/>
            <person name="Beckman K.B."/>
            <person name="Gohl D.M."/>
        </authorList>
    </citation>
    <scope>NUCLEOTIDE SEQUENCE</scope>
    <source>
        <strain evidence="1">Duluth1</strain>
        <tissue evidence="1">Whole animal</tissue>
    </source>
</reference>
<proteinExistence type="predicted"/>
<gene>
    <name evidence="1" type="ORF">DPMN_020935</name>
</gene>
<accession>A0A9D4NLX1</accession>
<dbReference type="AlphaFoldDB" id="A0A9D4NLX1"/>
<dbReference type="EMBL" id="JAIWYP010000001">
    <property type="protein sequence ID" value="KAH3896755.1"/>
    <property type="molecule type" value="Genomic_DNA"/>
</dbReference>
<organism evidence="1 2">
    <name type="scientific">Dreissena polymorpha</name>
    <name type="common">Zebra mussel</name>
    <name type="synonym">Mytilus polymorpha</name>
    <dbReference type="NCBI Taxonomy" id="45954"/>
    <lineage>
        <taxon>Eukaryota</taxon>
        <taxon>Metazoa</taxon>
        <taxon>Spiralia</taxon>
        <taxon>Lophotrochozoa</taxon>
        <taxon>Mollusca</taxon>
        <taxon>Bivalvia</taxon>
        <taxon>Autobranchia</taxon>
        <taxon>Heteroconchia</taxon>
        <taxon>Euheterodonta</taxon>
        <taxon>Imparidentia</taxon>
        <taxon>Neoheterodontei</taxon>
        <taxon>Myida</taxon>
        <taxon>Dreissenoidea</taxon>
        <taxon>Dreissenidae</taxon>
        <taxon>Dreissena</taxon>
    </lineage>
</organism>